<proteinExistence type="predicted"/>
<dbReference type="CDD" id="cd07589">
    <property type="entry name" value="BAR_DNMBP"/>
    <property type="match status" value="1"/>
</dbReference>
<dbReference type="GO" id="GO:0005085">
    <property type="term" value="F:guanyl-nucleotide exchange factor activity"/>
    <property type="evidence" value="ECO:0007669"/>
    <property type="project" value="InterPro"/>
</dbReference>
<feature type="region of interest" description="Disordered" evidence="1">
    <location>
        <begin position="1565"/>
        <end position="1592"/>
    </location>
</feature>
<dbReference type="Gene3D" id="1.20.900.10">
    <property type="entry name" value="Dbl homology (DH) domain"/>
    <property type="match status" value="1"/>
</dbReference>
<dbReference type="PROSITE" id="PS50010">
    <property type="entry name" value="DH_2"/>
    <property type="match status" value="1"/>
</dbReference>
<feature type="compositionally biased region" description="Basic and acidic residues" evidence="1">
    <location>
        <begin position="800"/>
        <end position="814"/>
    </location>
</feature>
<evidence type="ECO:0000313" key="3">
    <source>
        <dbReference type="EMBL" id="EPQ67632.1"/>
    </source>
</evidence>
<name>A0A656KTZ2_BLUGR</name>
<dbReference type="EMBL" id="KE373433">
    <property type="protein sequence ID" value="EPQ67632.1"/>
    <property type="molecule type" value="Genomic_DNA"/>
</dbReference>
<feature type="region of interest" description="Disordered" evidence="1">
    <location>
        <begin position="518"/>
        <end position="561"/>
    </location>
</feature>
<feature type="region of interest" description="Disordered" evidence="1">
    <location>
        <begin position="1075"/>
        <end position="1101"/>
    </location>
</feature>
<feature type="compositionally biased region" description="Basic and acidic residues" evidence="1">
    <location>
        <begin position="331"/>
        <end position="343"/>
    </location>
</feature>
<feature type="compositionally biased region" description="Basic and acidic residues" evidence="1">
    <location>
        <begin position="975"/>
        <end position="987"/>
    </location>
</feature>
<feature type="compositionally biased region" description="Polar residues" evidence="1">
    <location>
        <begin position="395"/>
        <end position="407"/>
    </location>
</feature>
<dbReference type="PANTHER" id="PTHR22834:SF20">
    <property type="entry name" value="SH3 DOMAIN-CONTAINING PROTEIN"/>
    <property type="match status" value="1"/>
</dbReference>
<dbReference type="InterPro" id="IPR051492">
    <property type="entry name" value="Dynamin-Rho_GEF"/>
</dbReference>
<sequence>MENGVNPDWNLHARSQFKENLLSNSDHQQLDYYGPLPPGSYSTPEMSSSKTPFRSSQKLCSTATAYALSSTDFSKPREQKVDPFYQPHQGVTCHAGNTSMEIPAPISRPVPSMVGLNGEETTSTRPFWVTRTYLKPPRSVPSPIDRDNNIRSSSAPSATSLIGKPSVKNLLKRFDANNEELMAVSPTKSRILSSFDGGKTFTSMSSLLNYHTSVGTQNHSNTSTKQTTATNTDVKEEETTKSSLNIKENKPTTSIEASNLEKSMTIFSPIFHRPFFEEMAPSLELACMSNRTTQKTRSISDPNGSFLDSVIVNSPPTWNLGRVGLNDIDYSKSHNRNHSDSADSKANIMGNRTPRHSKTYSSPSSSPLSSRIPIATSRLVNSLSSPTSPIRRHNSQIQNARNTNSSDFKLPRTPSKRQSSHNSDRHEQNTASKPSLNTSKPSKPPALGSPLQTLGGKLLRKSSQSSSIRDTNTSVMALEMVDFVARRQTVHRAFTNRLKEDGHQHPSLKIHERILNSDDTNFVEPEESRNCIGDDELEASYETPSLTPRPKSSNSNKRLPYGSCIPSNEGWNSPALALPGSYVHDDQSSPAVSSVTENDNEPQIEAKDVHRKTSNSSVLYDYVAYTEDQNNFGETYDGIEHLTLDSSQNSVTGGNMPNIDETDSSKSDGENQSPKALEKKDDAFKTSHSESIPQCFSPTVSQSRRSSEAFTTDKDGANQYCSPKIVNSSNQRQSGCKTEEFEKSLQVSTDDRRDSNTSSDSGALQTPLTETYYEALENSFIDLNTLNKKSCVKQGLIKSQHRESNCDNSPEKRLLSHQVSPPSPEERGPTPPPKSPQTITISRSNIQINSPIPSPRYPKSLVSPLLPPLVTGEGFSFTFARNDAANLNSSKASTSEYAQNSSPFRRSASTPRRQCTPSPDIRMSRANTGAATRTLESTSSACAPYSRRASISTPRSCARNSLEKHDPFVNPNEDLTSHPETEEEKRYTQENCKRLYQRSMVIKELIDTEAVYLKDMNVIEEIYKGTAEACPNLQSSDIKIIFRNTEEIVTFSGRLLEDLKLAAFPIYASRGRKVKTNPSNTLTSSTDTDGSSVAASLNDESEEQRDRKTCIGASFCRHLSQMQVIYTEFLKNSEAASSRLADLQKDTAVKVWLGECNTVAKDLTAAWDLDALLVKPVQRITRYQLLLKQIKSTTPDDHPDCEALDTCCQQLSKLLTEIDDLKKRIHVVAKIVGRKRKESDVRTGIAKAFGRRVEKLNLNPNRTKDDEEYLKMYEKFGDDYLRLQVVLRDAEFYSRQVSTYVSDHLRYFSAMELVMRMSPAGYSMIESKWVRFNISMREMGTHFIEDHINEVRKFVIEPFERTISAYNGPILAMKKRDKRRLDYEKALSLKNTGKKVDEKLQNLSNEYSALHETLKWELPKLSQLTETMGKYILGHFICIQEKWYATWVKKIRNVLEENELPKDISDIIETFHRDYKHEETRIMELGIVNGSFGSELSFKGYKSRSQSRRVSDVSNLSPPEHAEAPFSNRLSANSSGFRVQSSAVTQSSSVCTQASSVVEAHVITRGAPSSPADRFTRPNTGRSFNSESGSRAISDVNFRRESGSTYGSFHEGIKQTSRPHSGLFHSALPMGENEETTLSRGSSRDRNISRGYTILYLAASLFEFNISATKQEAGYPYLTYQAGEIFDVIGEKGELWLAKNQDDTTDTVGWIWSKHFARLAAN</sequence>
<feature type="region of interest" description="Disordered" evidence="1">
    <location>
        <begin position="22"/>
        <end position="55"/>
    </location>
</feature>
<organism evidence="3 4">
    <name type="scientific">Blumeria graminis f. sp. tritici 96224</name>
    <dbReference type="NCBI Taxonomy" id="1268274"/>
    <lineage>
        <taxon>Eukaryota</taxon>
        <taxon>Fungi</taxon>
        <taxon>Dikarya</taxon>
        <taxon>Ascomycota</taxon>
        <taxon>Pezizomycotina</taxon>
        <taxon>Leotiomycetes</taxon>
        <taxon>Erysiphales</taxon>
        <taxon>Erysiphaceae</taxon>
        <taxon>Blumeria</taxon>
    </lineage>
</organism>
<feature type="compositionally biased region" description="Polar residues" evidence="1">
    <location>
        <begin position="241"/>
        <end position="256"/>
    </location>
</feature>
<feature type="region of interest" description="Disordered" evidence="1">
    <location>
        <begin position="645"/>
        <end position="765"/>
    </location>
</feature>
<dbReference type="PANTHER" id="PTHR22834">
    <property type="entry name" value="NUCLEAR FUSION PROTEIN FUS2"/>
    <property type="match status" value="1"/>
</dbReference>
<feature type="region of interest" description="Disordered" evidence="1">
    <location>
        <begin position="578"/>
        <end position="613"/>
    </location>
</feature>
<dbReference type="SUPFAM" id="SSF48065">
    <property type="entry name" value="DBL homology domain (DH-domain)"/>
    <property type="match status" value="1"/>
</dbReference>
<feature type="compositionally biased region" description="Polar residues" evidence="1">
    <location>
        <begin position="925"/>
        <end position="941"/>
    </location>
</feature>
<feature type="region of interest" description="Disordered" evidence="1">
    <location>
        <begin position="139"/>
        <end position="161"/>
    </location>
</feature>
<dbReference type="InterPro" id="IPR027267">
    <property type="entry name" value="AH/BAR_dom_sf"/>
</dbReference>
<dbReference type="SUPFAM" id="SSF103657">
    <property type="entry name" value="BAR/IMD domain-like"/>
    <property type="match status" value="1"/>
</dbReference>
<dbReference type="OrthoDB" id="10256089at2759"/>
<feature type="compositionally biased region" description="Polar residues" evidence="1">
    <location>
        <begin position="588"/>
        <end position="597"/>
    </location>
</feature>
<dbReference type="GO" id="GO:0032955">
    <property type="term" value="P:regulation of division septum assembly"/>
    <property type="evidence" value="ECO:0007669"/>
    <property type="project" value="TreeGrafter"/>
</dbReference>
<evidence type="ECO:0000313" key="4">
    <source>
        <dbReference type="Proteomes" id="UP000053110"/>
    </source>
</evidence>
<dbReference type="InterPro" id="IPR000219">
    <property type="entry name" value="DH_dom"/>
</dbReference>
<dbReference type="GO" id="GO:0005737">
    <property type="term" value="C:cytoplasm"/>
    <property type="evidence" value="ECO:0007669"/>
    <property type="project" value="TreeGrafter"/>
</dbReference>
<evidence type="ECO:0000256" key="1">
    <source>
        <dbReference type="SAM" id="MobiDB-lite"/>
    </source>
</evidence>
<feature type="region of interest" description="Disordered" evidence="1">
    <location>
        <begin position="798"/>
        <end position="852"/>
    </location>
</feature>
<feature type="compositionally biased region" description="Polar residues" evidence="1">
    <location>
        <begin position="689"/>
        <end position="704"/>
    </location>
</feature>
<dbReference type="GO" id="GO:0031991">
    <property type="term" value="P:regulation of actomyosin contractile ring contraction"/>
    <property type="evidence" value="ECO:0007669"/>
    <property type="project" value="TreeGrafter"/>
</dbReference>
<feature type="compositionally biased region" description="Polar residues" evidence="1">
    <location>
        <begin position="542"/>
        <end position="557"/>
    </location>
</feature>
<feature type="compositionally biased region" description="Polar residues" evidence="1">
    <location>
        <begin position="889"/>
        <end position="917"/>
    </location>
</feature>
<dbReference type="PROSITE" id="PS00741">
    <property type="entry name" value="DH_1"/>
    <property type="match status" value="1"/>
</dbReference>
<dbReference type="Pfam" id="PF00621">
    <property type="entry name" value="RhoGEF"/>
    <property type="match status" value="1"/>
</dbReference>
<feature type="region of interest" description="Disordered" evidence="1">
    <location>
        <begin position="889"/>
        <end position="987"/>
    </location>
</feature>
<feature type="compositionally biased region" description="Polar residues" evidence="1">
    <location>
        <begin position="719"/>
        <end position="736"/>
    </location>
</feature>
<evidence type="ECO:0000259" key="2">
    <source>
        <dbReference type="PROSITE" id="PS50010"/>
    </source>
</evidence>
<feature type="compositionally biased region" description="Low complexity" evidence="1">
    <location>
        <begin position="1076"/>
        <end position="1092"/>
    </location>
</feature>
<feature type="compositionally biased region" description="Basic and acidic residues" evidence="1">
    <location>
        <begin position="676"/>
        <end position="688"/>
    </location>
</feature>
<dbReference type="SMART" id="SM00325">
    <property type="entry name" value="RhoGEF"/>
    <property type="match status" value="1"/>
</dbReference>
<feature type="compositionally biased region" description="Polar residues" evidence="1">
    <location>
        <begin position="645"/>
        <end position="655"/>
    </location>
</feature>
<feature type="compositionally biased region" description="Polar residues" evidence="1">
    <location>
        <begin position="150"/>
        <end position="160"/>
    </location>
</feature>
<dbReference type="CDD" id="cd00160">
    <property type="entry name" value="RhoGEF"/>
    <property type="match status" value="1"/>
</dbReference>
<gene>
    <name evidence="3" type="ORF">BGT96224_4924</name>
</gene>
<feature type="compositionally biased region" description="Polar residues" evidence="1">
    <location>
        <begin position="949"/>
        <end position="959"/>
    </location>
</feature>
<dbReference type="InterPro" id="IPR001331">
    <property type="entry name" value="GDS_CDC24_CS"/>
</dbReference>
<dbReference type="InterPro" id="IPR035899">
    <property type="entry name" value="DBL_dom_sf"/>
</dbReference>
<feature type="compositionally biased region" description="Polar residues" evidence="1">
    <location>
        <begin position="1577"/>
        <end position="1591"/>
    </location>
</feature>
<feature type="region of interest" description="Disordered" evidence="1">
    <location>
        <begin position="214"/>
        <end position="256"/>
    </location>
</feature>
<reference evidence="4" key="1">
    <citation type="journal article" date="2013" name="Nat. Genet.">
        <title>The wheat powdery mildew genome shows the unique evolution of an obligate biotroph.</title>
        <authorList>
            <person name="Wicker T."/>
            <person name="Oberhaensli S."/>
            <person name="Parlange F."/>
            <person name="Buchmann J.P."/>
            <person name="Shatalina M."/>
            <person name="Roffler S."/>
            <person name="Ben-David R."/>
            <person name="Dolezel J."/>
            <person name="Simkova H."/>
            <person name="Schulze-Lefert P."/>
            <person name="Spanu P.D."/>
            <person name="Bruggmann R."/>
            <person name="Amselem J."/>
            <person name="Quesneville H."/>
            <person name="Ver Loren van Themaat E."/>
            <person name="Paape T."/>
            <person name="Shimizu K.K."/>
            <person name="Keller B."/>
        </authorList>
    </citation>
    <scope>NUCLEOTIDE SEQUENCE [LARGE SCALE GENOMIC DNA]</scope>
    <source>
        <strain evidence="4">96224</strain>
    </source>
</reference>
<feature type="region of interest" description="Disordered" evidence="1">
    <location>
        <begin position="1509"/>
        <end position="1528"/>
    </location>
</feature>
<feature type="compositionally biased region" description="Polar residues" evidence="1">
    <location>
        <begin position="837"/>
        <end position="851"/>
    </location>
</feature>
<feature type="domain" description="DH" evidence="2">
    <location>
        <begin position="997"/>
        <end position="1221"/>
    </location>
</feature>
<dbReference type="Proteomes" id="UP000053110">
    <property type="component" value="Unassembled WGS sequence"/>
</dbReference>
<accession>A0A656KTZ2</accession>
<feature type="compositionally biased region" description="Low complexity" evidence="1">
    <location>
        <begin position="220"/>
        <end position="232"/>
    </location>
</feature>
<feature type="compositionally biased region" description="Basic and acidic residues" evidence="1">
    <location>
        <begin position="705"/>
        <end position="716"/>
    </location>
</feature>
<dbReference type="GO" id="GO:0035556">
    <property type="term" value="P:intracellular signal transduction"/>
    <property type="evidence" value="ECO:0007669"/>
    <property type="project" value="InterPro"/>
</dbReference>
<dbReference type="Gene3D" id="1.20.1270.60">
    <property type="entry name" value="Arfaptin homology (AH) domain/BAR domain"/>
    <property type="match status" value="1"/>
</dbReference>
<feature type="compositionally biased region" description="Polar residues" evidence="1">
    <location>
        <begin position="40"/>
        <end position="55"/>
    </location>
</feature>
<feature type="compositionally biased region" description="Low complexity" evidence="1">
    <location>
        <begin position="361"/>
        <end position="370"/>
    </location>
</feature>
<feature type="region of interest" description="Disordered" evidence="1">
    <location>
        <begin position="331"/>
        <end position="453"/>
    </location>
</feature>
<feature type="compositionally biased region" description="Polar residues" evidence="1">
    <location>
        <begin position="378"/>
        <end position="388"/>
    </location>
</feature>
<feature type="compositionally biased region" description="Basic and acidic residues" evidence="1">
    <location>
        <begin position="737"/>
        <end position="755"/>
    </location>
</feature>
<protein>
    <recommendedName>
        <fullName evidence="2">DH domain-containing protein</fullName>
    </recommendedName>
</protein>
<feature type="compositionally biased region" description="Polar residues" evidence="1">
    <location>
        <begin position="429"/>
        <end position="441"/>
    </location>
</feature>